<protein>
    <recommendedName>
        <fullName evidence="1">RNase H type-1 domain-containing protein</fullName>
    </recommendedName>
</protein>
<name>A0ABQ9M1D3_HEVBR</name>
<gene>
    <name evidence="2" type="ORF">P3X46_017157</name>
</gene>
<reference evidence="2" key="1">
    <citation type="journal article" date="2023" name="Plant Biotechnol. J.">
        <title>Chromosome-level wild Hevea brasiliensis genome provides new tools for genomic-assisted breeding and valuable loci to elevate rubber yield.</title>
        <authorList>
            <person name="Cheng H."/>
            <person name="Song X."/>
            <person name="Hu Y."/>
            <person name="Wu T."/>
            <person name="Yang Q."/>
            <person name="An Z."/>
            <person name="Feng S."/>
            <person name="Deng Z."/>
            <person name="Wu W."/>
            <person name="Zeng X."/>
            <person name="Tu M."/>
            <person name="Wang X."/>
            <person name="Huang H."/>
        </authorList>
    </citation>
    <scope>NUCLEOTIDE SEQUENCE</scope>
    <source>
        <strain evidence="2">MT/VB/25A 57/8</strain>
    </source>
</reference>
<dbReference type="InterPro" id="IPR002156">
    <property type="entry name" value="RNaseH_domain"/>
</dbReference>
<dbReference type="PANTHER" id="PTHR47074">
    <property type="entry name" value="BNAC02G40300D PROTEIN"/>
    <property type="match status" value="1"/>
</dbReference>
<keyword evidence="3" id="KW-1185">Reference proteome</keyword>
<dbReference type="Proteomes" id="UP001174677">
    <property type="component" value="Chromosome 9"/>
</dbReference>
<dbReference type="CDD" id="cd06222">
    <property type="entry name" value="RNase_H_like"/>
    <property type="match status" value="1"/>
</dbReference>
<dbReference type="InterPro" id="IPR044730">
    <property type="entry name" value="RNase_H-like_dom_plant"/>
</dbReference>
<accession>A0ABQ9M1D3</accession>
<proteinExistence type="predicted"/>
<evidence type="ECO:0000313" key="3">
    <source>
        <dbReference type="Proteomes" id="UP001174677"/>
    </source>
</evidence>
<evidence type="ECO:0000313" key="2">
    <source>
        <dbReference type="EMBL" id="KAJ9174089.1"/>
    </source>
</evidence>
<sequence length="148" mass="16007">MIASAIHHFDSFFCSQSQQGSSSTSNPTYSIWTPPSTRGFKVNFDAAVNTTKLMGSVAAIVRDEQGQVTGWRCKLFPNIEDPLVLESLACREDIQLAIAKGLANAIIEGEVVINSCKGYVSSVEIQGLISDVILLAESLTSVTFSYVR</sequence>
<dbReference type="PANTHER" id="PTHR47074:SF61">
    <property type="entry name" value="RNASE H TYPE-1 DOMAIN-CONTAINING PROTEIN"/>
    <property type="match status" value="1"/>
</dbReference>
<dbReference type="InterPro" id="IPR052929">
    <property type="entry name" value="RNase_H-like_EbsB-rel"/>
</dbReference>
<organism evidence="2 3">
    <name type="scientific">Hevea brasiliensis</name>
    <name type="common">Para rubber tree</name>
    <name type="synonym">Siphonia brasiliensis</name>
    <dbReference type="NCBI Taxonomy" id="3981"/>
    <lineage>
        <taxon>Eukaryota</taxon>
        <taxon>Viridiplantae</taxon>
        <taxon>Streptophyta</taxon>
        <taxon>Embryophyta</taxon>
        <taxon>Tracheophyta</taxon>
        <taxon>Spermatophyta</taxon>
        <taxon>Magnoliopsida</taxon>
        <taxon>eudicotyledons</taxon>
        <taxon>Gunneridae</taxon>
        <taxon>Pentapetalae</taxon>
        <taxon>rosids</taxon>
        <taxon>fabids</taxon>
        <taxon>Malpighiales</taxon>
        <taxon>Euphorbiaceae</taxon>
        <taxon>Crotonoideae</taxon>
        <taxon>Micrandreae</taxon>
        <taxon>Hevea</taxon>
    </lineage>
</organism>
<dbReference type="Pfam" id="PF13456">
    <property type="entry name" value="RVT_3"/>
    <property type="match status" value="1"/>
</dbReference>
<evidence type="ECO:0000259" key="1">
    <source>
        <dbReference type="Pfam" id="PF13456"/>
    </source>
</evidence>
<dbReference type="EMBL" id="JARPOI010000009">
    <property type="protein sequence ID" value="KAJ9174089.1"/>
    <property type="molecule type" value="Genomic_DNA"/>
</dbReference>
<comment type="caution">
    <text evidence="2">The sequence shown here is derived from an EMBL/GenBank/DDBJ whole genome shotgun (WGS) entry which is preliminary data.</text>
</comment>
<feature type="domain" description="RNase H type-1" evidence="1">
    <location>
        <begin position="43"/>
        <end position="147"/>
    </location>
</feature>